<name>A0A6I6G2E0_9BACT</name>
<organism evidence="2 3">
    <name type="scientific">Phnomibacter ginsenosidimutans</name>
    <dbReference type="NCBI Taxonomy" id="2676868"/>
    <lineage>
        <taxon>Bacteria</taxon>
        <taxon>Pseudomonadati</taxon>
        <taxon>Bacteroidota</taxon>
        <taxon>Chitinophagia</taxon>
        <taxon>Chitinophagales</taxon>
        <taxon>Chitinophagaceae</taxon>
        <taxon>Phnomibacter</taxon>
    </lineage>
</organism>
<feature type="transmembrane region" description="Helical" evidence="1">
    <location>
        <begin position="71"/>
        <end position="95"/>
    </location>
</feature>
<dbReference type="Proteomes" id="UP000426027">
    <property type="component" value="Chromosome"/>
</dbReference>
<sequence length="98" mass="11463">MVRDKLASYCDPEHTVLNITNYGKFWILRGGYTSFLSDQHVLKEKPPANEKDQQKVELLEARLKLTHYRLVGFWITLVISLVGFLLSVINLYLYFSKK</sequence>
<dbReference type="RefSeq" id="WP_157475895.1">
    <property type="nucleotide sequence ID" value="NZ_CP046566.1"/>
</dbReference>
<evidence type="ECO:0000313" key="2">
    <source>
        <dbReference type="EMBL" id="QGW26766.1"/>
    </source>
</evidence>
<evidence type="ECO:0000313" key="3">
    <source>
        <dbReference type="Proteomes" id="UP000426027"/>
    </source>
</evidence>
<dbReference type="AlphaFoldDB" id="A0A6I6G2E0"/>
<keyword evidence="3" id="KW-1185">Reference proteome</keyword>
<keyword evidence="1" id="KW-0472">Membrane</keyword>
<keyword evidence="1" id="KW-1133">Transmembrane helix</keyword>
<protein>
    <submittedName>
        <fullName evidence="2">Uncharacterized protein</fullName>
    </submittedName>
</protein>
<gene>
    <name evidence="2" type="ORF">GLV81_00380</name>
</gene>
<dbReference type="EMBL" id="CP046566">
    <property type="protein sequence ID" value="QGW26766.1"/>
    <property type="molecule type" value="Genomic_DNA"/>
</dbReference>
<reference evidence="2 3" key="1">
    <citation type="submission" date="2019-11" db="EMBL/GenBank/DDBJ databases">
        <authorList>
            <person name="Im W.T."/>
        </authorList>
    </citation>
    <scope>NUCLEOTIDE SEQUENCE [LARGE SCALE GENOMIC DNA]</scope>
    <source>
        <strain evidence="2 3">SB-02</strain>
    </source>
</reference>
<dbReference type="KEGG" id="fls:GLV81_00380"/>
<accession>A0A6I6G2E0</accession>
<keyword evidence="1" id="KW-0812">Transmembrane</keyword>
<evidence type="ECO:0000256" key="1">
    <source>
        <dbReference type="SAM" id="Phobius"/>
    </source>
</evidence>
<proteinExistence type="predicted"/>